<feature type="non-terminal residue" evidence="1">
    <location>
        <position position="1"/>
    </location>
</feature>
<name>A0A7I8WD71_9ANNE</name>
<proteinExistence type="predicted"/>
<gene>
    <name evidence="1" type="ORF">DGYR_LOCUS13413</name>
</gene>
<organism evidence="1 2">
    <name type="scientific">Dimorphilus gyrociliatus</name>
    <dbReference type="NCBI Taxonomy" id="2664684"/>
    <lineage>
        <taxon>Eukaryota</taxon>
        <taxon>Metazoa</taxon>
        <taxon>Spiralia</taxon>
        <taxon>Lophotrochozoa</taxon>
        <taxon>Annelida</taxon>
        <taxon>Polychaeta</taxon>
        <taxon>Polychaeta incertae sedis</taxon>
        <taxon>Dinophilidae</taxon>
        <taxon>Dimorphilus</taxon>
    </lineage>
</organism>
<accession>A0A7I8WD71</accession>
<sequence length="241" mass="28334">MFLSFSIMDSFTLEVIVCLYICQNMALFKSLDSLPRKLIRTLACFASPLTLLRFPNFFGGKDIEEIWWGHIRLLDFYEGDDVIPFLKRKVHIGIFGSSHVFSSEIVKLFQRLRIFRARGYITDKTFESFTLECLYVKMGGTRYGRIVRPPCFHTYTEYMFRNTKYLTLTYGVYKWLCLPKNVHLLRALRYNLEQVSFMINFQSVKILKCYNEFTKKVLNNPKGLPVCQLPESHNTSSPAYQ</sequence>
<keyword evidence="2" id="KW-1185">Reference proteome</keyword>
<comment type="caution">
    <text evidence="1">The sequence shown here is derived from an EMBL/GenBank/DDBJ whole genome shotgun (WGS) entry which is preliminary data.</text>
</comment>
<dbReference type="EMBL" id="CAJFCJ010000033">
    <property type="protein sequence ID" value="CAD5126143.1"/>
    <property type="molecule type" value="Genomic_DNA"/>
</dbReference>
<dbReference type="Proteomes" id="UP000549394">
    <property type="component" value="Unassembled WGS sequence"/>
</dbReference>
<dbReference type="AlphaFoldDB" id="A0A7I8WD71"/>
<evidence type="ECO:0000313" key="2">
    <source>
        <dbReference type="Proteomes" id="UP000549394"/>
    </source>
</evidence>
<reference evidence="1 2" key="1">
    <citation type="submission" date="2020-08" db="EMBL/GenBank/DDBJ databases">
        <authorList>
            <person name="Hejnol A."/>
        </authorList>
    </citation>
    <scope>NUCLEOTIDE SEQUENCE [LARGE SCALE GENOMIC DNA]</scope>
</reference>
<evidence type="ECO:0000313" key="1">
    <source>
        <dbReference type="EMBL" id="CAD5126143.1"/>
    </source>
</evidence>
<protein>
    <submittedName>
        <fullName evidence="1">DgyrCDS14312</fullName>
    </submittedName>
</protein>